<gene>
    <name evidence="2" type="ORF">FOXYS1_6504</name>
</gene>
<organism evidence="2 3">
    <name type="scientific">Fusarium oxysporum</name>
    <name type="common">Fusarium vascular wilt</name>
    <dbReference type="NCBI Taxonomy" id="5507"/>
    <lineage>
        <taxon>Eukaryota</taxon>
        <taxon>Fungi</taxon>
        <taxon>Dikarya</taxon>
        <taxon>Ascomycota</taxon>
        <taxon>Pezizomycotina</taxon>
        <taxon>Sordariomycetes</taxon>
        <taxon>Hypocreomycetidae</taxon>
        <taxon>Hypocreales</taxon>
        <taxon>Nectriaceae</taxon>
        <taxon>Fusarium</taxon>
        <taxon>Fusarium oxysporum species complex</taxon>
    </lineage>
</organism>
<dbReference type="Proteomes" id="UP000558688">
    <property type="component" value="Unassembled WGS sequence"/>
</dbReference>
<evidence type="ECO:0000313" key="3">
    <source>
        <dbReference type="Proteomes" id="UP000558688"/>
    </source>
</evidence>
<proteinExistence type="predicted"/>
<accession>A0A8H5ACL3</accession>
<evidence type="ECO:0000313" key="2">
    <source>
        <dbReference type="EMBL" id="KAF5262767.1"/>
    </source>
</evidence>
<evidence type="ECO:0000256" key="1">
    <source>
        <dbReference type="SAM" id="MobiDB-lite"/>
    </source>
</evidence>
<feature type="non-terminal residue" evidence="2">
    <location>
        <position position="84"/>
    </location>
</feature>
<sequence>MSLAQHVTQTEGFDYEGPANPNYEGPSHPNVSPGFGTGNILAPGDECDQSGDRSEWRRLSFAPVEIAKKLPNIAAYKVSNLKRY</sequence>
<feature type="compositionally biased region" description="Polar residues" evidence="1">
    <location>
        <begin position="1"/>
        <end position="11"/>
    </location>
</feature>
<comment type="caution">
    <text evidence="2">The sequence shown here is derived from an EMBL/GenBank/DDBJ whole genome shotgun (WGS) entry which is preliminary data.</text>
</comment>
<name>A0A8H5ACL3_FUSOX</name>
<dbReference type="AlphaFoldDB" id="A0A8H5ACL3"/>
<reference evidence="2" key="1">
    <citation type="submission" date="2020-02" db="EMBL/GenBank/DDBJ databases">
        <title>Identification and distribution of gene clusters putatively required for synthesis of sphingolipid metabolism inhibitors in phylogenetically diverse species of the filamentous fungus Fusarium.</title>
        <authorList>
            <person name="Kim H.-S."/>
            <person name="Busman M."/>
            <person name="Brown D.W."/>
            <person name="Divon H."/>
            <person name="Uhlig S."/>
            <person name="Proctor R.H."/>
        </authorList>
    </citation>
    <scope>NUCLEOTIDE SEQUENCE [LARGE SCALE GENOMIC DNA]</scope>
    <source>
        <strain evidence="2">NRRL 39464</strain>
    </source>
</reference>
<feature type="region of interest" description="Disordered" evidence="1">
    <location>
        <begin position="1"/>
        <end position="53"/>
    </location>
</feature>
<dbReference type="EMBL" id="JAAFOW010001026">
    <property type="protein sequence ID" value="KAF5262767.1"/>
    <property type="molecule type" value="Genomic_DNA"/>
</dbReference>
<protein>
    <submittedName>
        <fullName evidence="2">Uncharacterized protein</fullName>
    </submittedName>
</protein>